<proteinExistence type="predicted"/>
<dbReference type="KEGG" id="abp:AGABI1DRAFT113777"/>
<dbReference type="RefSeq" id="XP_007329923.1">
    <property type="nucleotide sequence ID" value="XM_007329861.1"/>
</dbReference>
<dbReference type="AlphaFoldDB" id="K5WUQ7"/>
<reference evidence="3" key="1">
    <citation type="journal article" date="2012" name="Proc. Natl. Acad. Sci. U.S.A.">
        <title>Genome sequence of the button mushroom Agaricus bisporus reveals mechanisms governing adaptation to a humic-rich ecological niche.</title>
        <authorList>
            <person name="Morin E."/>
            <person name="Kohler A."/>
            <person name="Baker A.R."/>
            <person name="Foulongne-Oriol M."/>
            <person name="Lombard V."/>
            <person name="Nagy L.G."/>
            <person name="Ohm R.A."/>
            <person name="Patyshakuliyeva A."/>
            <person name="Brun A."/>
            <person name="Aerts A.L."/>
            <person name="Bailey A.M."/>
            <person name="Billette C."/>
            <person name="Coutinho P.M."/>
            <person name="Deakin G."/>
            <person name="Doddapaneni H."/>
            <person name="Floudas D."/>
            <person name="Grimwood J."/>
            <person name="Hilden K."/>
            <person name="Kuees U."/>
            <person name="LaButti K.M."/>
            <person name="Lapidus A."/>
            <person name="Lindquist E.A."/>
            <person name="Lucas S.M."/>
            <person name="Murat C."/>
            <person name="Riley R.W."/>
            <person name="Salamov A.A."/>
            <person name="Schmutz J."/>
            <person name="Subramanian V."/>
            <person name="Woesten H.A.B."/>
            <person name="Xu J."/>
            <person name="Eastwood D.C."/>
            <person name="Foster G.D."/>
            <person name="Sonnenberg A.S."/>
            <person name="Cullen D."/>
            <person name="de Vries R.P."/>
            <person name="Lundell T."/>
            <person name="Hibbett D.S."/>
            <person name="Henrissat B."/>
            <person name="Burton K.S."/>
            <person name="Kerrigan R.W."/>
            <person name="Challen M.P."/>
            <person name="Grigoriev I.V."/>
            <person name="Martin F."/>
        </authorList>
    </citation>
    <scope>NUCLEOTIDE SEQUENCE [LARGE SCALE GENOMIC DNA]</scope>
    <source>
        <strain evidence="3">JB137-S8 / ATCC MYA-4627 / FGSC 10392</strain>
    </source>
</reference>
<keyword evidence="3" id="KW-1185">Reference proteome</keyword>
<protein>
    <submittedName>
        <fullName evidence="2">Uncharacterized protein</fullName>
    </submittedName>
</protein>
<sequence>MPRSPQTSKQDTRSTAPSKSIRYYTRLTPRVTLRHECIHKVRAVPSFSSIKFEGRAMTIPYK</sequence>
<evidence type="ECO:0000313" key="3">
    <source>
        <dbReference type="Proteomes" id="UP000008493"/>
    </source>
</evidence>
<feature type="compositionally biased region" description="Polar residues" evidence="1">
    <location>
        <begin position="1"/>
        <end position="18"/>
    </location>
</feature>
<evidence type="ECO:0000313" key="2">
    <source>
        <dbReference type="EMBL" id="EKM79176.1"/>
    </source>
</evidence>
<accession>K5WUQ7</accession>
<dbReference type="GeneID" id="18824109"/>
<dbReference type="HOGENOM" id="CLU_2903653_0_0_1"/>
<name>K5WUQ7_AGABU</name>
<feature type="region of interest" description="Disordered" evidence="1">
    <location>
        <begin position="1"/>
        <end position="20"/>
    </location>
</feature>
<gene>
    <name evidence="2" type="ORF">AGABI1DRAFT_113777</name>
</gene>
<dbReference type="InParanoid" id="K5WUQ7"/>
<dbReference type="EMBL" id="JH971390">
    <property type="protein sequence ID" value="EKM79176.1"/>
    <property type="molecule type" value="Genomic_DNA"/>
</dbReference>
<dbReference type="Proteomes" id="UP000008493">
    <property type="component" value="Unassembled WGS sequence"/>
</dbReference>
<evidence type="ECO:0000256" key="1">
    <source>
        <dbReference type="SAM" id="MobiDB-lite"/>
    </source>
</evidence>
<organism evidence="2 3">
    <name type="scientific">Agaricus bisporus var. burnettii (strain JB137-S8 / ATCC MYA-4627 / FGSC 10392)</name>
    <name type="common">White button mushroom</name>
    <dbReference type="NCBI Taxonomy" id="597362"/>
    <lineage>
        <taxon>Eukaryota</taxon>
        <taxon>Fungi</taxon>
        <taxon>Dikarya</taxon>
        <taxon>Basidiomycota</taxon>
        <taxon>Agaricomycotina</taxon>
        <taxon>Agaricomycetes</taxon>
        <taxon>Agaricomycetidae</taxon>
        <taxon>Agaricales</taxon>
        <taxon>Agaricineae</taxon>
        <taxon>Agaricaceae</taxon>
        <taxon>Agaricus</taxon>
    </lineage>
</organism>